<sequence>MISDKQRKEMIDAKFRDSVAKNEAKKESIINRSSGAYKSQIEAKLEAAKQYWERVKQQNKTRQEILNREPVRKDESTAQRRKRAQLQHRTATKEFDNQNLWKEPPPEQLSFRQMTQRAVIKKAEQVVRTCRKYKLLLLPFVIGSTLLLAIAGFNHAQSLGEKLQTHPIDFRQWEKDHPKFAKIIRWMYGEKSKNQDYWNKAGELIKKYQ</sequence>
<gene>
    <name evidence="3" type="ordered locus">Mmc1_0796</name>
</gene>
<feature type="transmembrane region" description="Helical" evidence="2">
    <location>
        <begin position="135"/>
        <end position="153"/>
    </location>
</feature>
<evidence type="ECO:0008006" key="5">
    <source>
        <dbReference type="Google" id="ProtNLM"/>
    </source>
</evidence>
<dbReference type="RefSeq" id="WP_011712477.1">
    <property type="nucleotide sequence ID" value="NC_008576.1"/>
</dbReference>
<dbReference type="KEGG" id="mgm:Mmc1_0796"/>
<organism evidence="3 4">
    <name type="scientific">Magnetococcus marinus (strain ATCC BAA-1437 / JCM 17883 / MC-1)</name>
    <dbReference type="NCBI Taxonomy" id="156889"/>
    <lineage>
        <taxon>Bacteria</taxon>
        <taxon>Pseudomonadati</taxon>
        <taxon>Pseudomonadota</taxon>
        <taxon>Magnetococcia</taxon>
        <taxon>Magnetococcales</taxon>
        <taxon>Magnetococcaceae</taxon>
        <taxon>Magnetococcus</taxon>
    </lineage>
</organism>
<evidence type="ECO:0000313" key="3">
    <source>
        <dbReference type="EMBL" id="ABK43317.1"/>
    </source>
</evidence>
<evidence type="ECO:0000256" key="1">
    <source>
        <dbReference type="SAM" id="MobiDB-lite"/>
    </source>
</evidence>
<dbReference type="HOGENOM" id="CLU_1325055_0_0_5"/>
<name>A0L5S4_MAGMM</name>
<reference evidence="3 4" key="2">
    <citation type="journal article" date="2012" name="Int. J. Syst. Evol. Microbiol.">
        <title>Magnetococcus marinus gen. nov., sp. nov., a marine, magnetotactic bacterium that represents a novel lineage (Magnetococcaceae fam. nov.; Magnetococcales ord. nov.) at the base of the Alphaproteobacteria.</title>
        <authorList>
            <person name="Bazylinski D.A."/>
            <person name="Williams T.J."/>
            <person name="Lefevre C.T."/>
            <person name="Berg R.J."/>
            <person name="Zhang C.L."/>
            <person name="Bowser S.S."/>
            <person name="Dean A.J."/>
            <person name="Beveridge T.J."/>
        </authorList>
    </citation>
    <scope>NUCLEOTIDE SEQUENCE [LARGE SCALE GENOMIC DNA]</scope>
    <source>
        <strain evidence="4">ATCC BAA-1437 / JCM 17883 / MC-1</strain>
    </source>
</reference>
<evidence type="ECO:0000256" key="2">
    <source>
        <dbReference type="SAM" id="Phobius"/>
    </source>
</evidence>
<keyword evidence="2" id="KW-0472">Membrane</keyword>
<protein>
    <recommendedName>
        <fullName evidence="5">Transmembrane protein</fullName>
    </recommendedName>
</protein>
<feature type="region of interest" description="Disordered" evidence="1">
    <location>
        <begin position="59"/>
        <end position="79"/>
    </location>
</feature>
<dbReference type="EMBL" id="CP000471">
    <property type="protein sequence ID" value="ABK43317.1"/>
    <property type="molecule type" value="Genomic_DNA"/>
</dbReference>
<dbReference type="Proteomes" id="UP000002586">
    <property type="component" value="Chromosome"/>
</dbReference>
<reference evidence="4" key="1">
    <citation type="journal article" date="2009" name="Appl. Environ. Microbiol.">
        <title>Complete genome sequence of the chemolithoautotrophic marine magnetotactic coccus strain MC-1.</title>
        <authorList>
            <person name="Schubbe S."/>
            <person name="Williams T.J."/>
            <person name="Xie G."/>
            <person name="Kiss H.E."/>
            <person name="Brettin T.S."/>
            <person name="Martinez D."/>
            <person name="Ross C.A."/>
            <person name="Schuler D."/>
            <person name="Cox B.L."/>
            <person name="Nealson K.H."/>
            <person name="Bazylinski D.A."/>
        </authorList>
    </citation>
    <scope>NUCLEOTIDE SEQUENCE [LARGE SCALE GENOMIC DNA]</scope>
    <source>
        <strain evidence="4">ATCC BAA-1437 / JCM 17883 / MC-1</strain>
    </source>
</reference>
<dbReference type="AlphaFoldDB" id="A0L5S4"/>
<keyword evidence="4" id="KW-1185">Reference proteome</keyword>
<keyword evidence="2" id="KW-0812">Transmembrane</keyword>
<accession>A0L5S4</accession>
<proteinExistence type="predicted"/>
<keyword evidence="2" id="KW-1133">Transmembrane helix</keyword>
<feature type="compositionally biased region" description="Basic and acidic residues" evidence="1">
    <location>
        <begin position="59"/>
        <end position="78"/>
    </location>
</feature>
<evidence type="ECO:0000313" key="4">
    <source>
        <dbReference type="Proteomes" id="UP000002586"/>
    </source>
</evidence>